<comment type="caution">
    <text evidence="2">The sequence shown here is derived from an EMBL/GenBank/DDBJ whole genome shotgun (WGS) entry which is preliminary data.</text>
</comment>
<reference evidence="2 3" key="2">
    <citation type="submission" date="2020-03" db="EMBL/GenBank/DDBJ databases">
        <authorList>
            <person name="Ichikawa N."/>
            <person name="Kimura A."/>
            <person name="Kitahashi Y."/>
            <person name="Uohara A."/>
        </authorList>
    </citation>
    <scope>NUCLEOTIDE SEQUENCE [LARGE SCALE GENOMIC DNA]</scope>
    <source>
        <strain evidence="2 3">NBRC 108638</strain>
    </source>
</reference>
<proteinExistence type="predicted"/>
<evidence type="ECO:0000313" key="2">
    <source>
        <dbReference type="EMBL" id="GFJ90183.1"/>
    </source>
</evidence>
<dbReference type="Proteomes" id="UP000482960">
    <property type="component" value="Unassembled WGS sequence"/>
</dbReference>
<gene>
    <name evidence="2" type="ORF">Prum_038250</name>
</gene>
<organism evidence="2 3">
    <name type="scientific">Phytohabitans rumicis</name>
    <dbReference type="NCBI Taxonomy" id="1076125"/>
    <lineage>
        <taxon>Bacteria</taxon>
        <taxon>Bacillati</taxon>
        <taxon>Actinomycetota</taxon>
        <taxon>Actinomycetes</taxon>
        <taxon>Micromonosporales</taxon>
        <taxon>Micromonosporaceae</taxon>
    </lineage>
</organism>
<accession>A0A6V8KYJ2</accession>
<evidence type="ECO:0000313" key="3">
    <source>
        <dbReference type="Proteomes" id="UP000482960"/>
    </source>
</evidence>
<dbReference type="AlphaFoldDB" id="A0A6V8KYJ2"/>
<dbReference type="EMBL" id="BLPG01000001">
    <property type="protein sequence ID" value="GFJ90183.1"/>
    <property type="molecule type" value="Genomic_DNA"/>
</dbReference>
<sequence length="132" mass="13506">MLGLATGIAGALGVRQRADLVSGATARSGELTVAAQRLYRALSDADATAASAFLTGGVEPAALRDRYQVDIADAAAALAIVSGAAPVRAAVTPRSPGSRPSSRFTRDSWRPPGSTTARACRWAARTCARRPG</sequence>
<feature type="region of interest" description="Disordered" evidence="1">
    <location>
        <begin position="90"/>
        <end position="117"/>
    </location>
</feature>
<evidence type="ECO:0000256" key="1">
    <source>
        <dbReference type="SAM" id="MobiDB-lite"/>
    </source>
</evidence>
<feature type="compositionally biased region" description="Low complexity" evidence="1">
    <location>
        <begin position="93"/>
        <end position="103"/>
    </location>
</feature>
<reference evidence="2 3" key="1">
    <citation type="submission" date="2020-03" db="EMBL/GenBank/DDBJ databases">
        <title>Whole genome shotgun sequence of Phytohabitans rumicis NBRC 108638.</title>
        <authorList>
            <person name="Komaki H."/>
            <person name="Tamura T."/>
        </authorList>
    </citation>
    <scope>NUCLEOTIDE SEQUENCE [LARGE SCALE GENOMIC DNA]</scope>
    <source>
        <strain evidence="2 3">NBRC 108638</strain>
    </source>
</reference>
<protein>
    <submittedName>
        <fullName evidence="2">Uncharacterized protein</fullName>
    </submittedName>
</protein>
<name>A0A6V8KYJ2_9ACTN</name>
<keyword evidence="3" id="KW-1185">Reference proteome</keyword>